<keyword evidence="12 20" id="KW-0133">Cell shape</keyword>
<feature type="binding site" evidence="20">
    <location>
        <position position="111"/>
    </location>
    <ligand>
        <name>Mg(2+)</name>
        <dbReference type="ChEBI" id="CHEBI:18420"/>
    </ligand>
</feature>
<feature type="binding site" evidence="20">
    <location>
        <position position="339"/>
    </location>
    <ligand>
        <name>UDP-N-acetyl-alpha-D-glucosamine</name>
        <dbReference type="ChEBI" id="CHEBI:57705"/>
    </ligand>
</feature>
<gene>
    <name evidence="20 23" type="primary">glmU</name>
    <name evidence="23" type="ORF">BN1047_03439</name>
</gene>
<dbReference type="InterPro" id="IPR029044">
    <property type="entry name" value="Nucleotide-diphossugar_trans"/>
</dbReference>
<evidence type="ECO:0000256" key="10">
    <source>
        <dbReference type="ARBA" id="ARBA00022737"/>
    </source>
</evidence>
<name>A0AAV2WNQ3_MYCNE</name>
<dbReference type="EC" id="2.7.7.23" evidence="20"/>
<comment type="catalytic activity">
    <reaction evidence="18 20">
        <text>N-acetyl-alpha-D-glucosamine 1-phosphate + UTP + H(+) = UDP-N-acetyl-alpha-D-glucosamine + diphosphate</text>
        <dbReference type="Rhea" id="RHEA:13509"/>
        <dbReference type="ChEBI" id="CHEBI:15378"/>
        <dbReference type="ChEBI" id="CHEBI:33019"/>
        <dbReference type="ChEBI" id="CHEBI:46398"/>
        <dbReference type="ChEBI" id="CHEBI:57705"/>
        <dbReference type="ChEBI" id="CHEBI:57776"/>
        <dbReference type="EC" id="2.7.7.23"/>
    </reaction>
</comment>
<feature type="binding site" evidence="20">
    <location>
        <position position="176"/>
    </location>
    <ligand>
        <name>UDP-N-acetyl-alpha-D-glucosamine</name>
        <dbReference type="ChEBI" id="CHEBI:57705"/>
    </ligand>
</feature>
<evidence type="ECO:0000256" key="17">
    <source>
        <dbReference type="ARBA" id="ARBA00048247"/>
    </source>
</evidence>
<feature type="binding site" evidence="20">
    <location>
        <position position="161"/>
    </location>
    <ligand>
        <name>UDP-N-acetyl-alpha-D-glucosamine</name>
        <dbReference type="ChEBI" id="CHEBI:57705"/>
    </ligand>
</feature>
<evidence type="ECO:0000313" key="24">
    <source>
        <dbReference type="Proteomes" id="UP000028864"/>
    </source>
</evidence>
<dbReference type="SUPFAM" id="SSF53448">
    <property type="entry name" value="Nucleotide-diphospho-sugar transferases"/>
    <property type="match status" value="1"/>
</dbReference>
<keyword evidence="11 20" id="KW-0460">Magnesium</keyword>
<evidence type="ECO:0000256" key="6">
    <source>
        <dbReference type="ARBA" id="ARBA00022490"/>
    </source>
</evidence>
<dbReference type="InterPro" id="IPR038009">
    <property type="entry name" value="GlmU_C_LbH"/>
</dbReference>
<evidence type="ECO:0000256" key="21">
    <source>
        <dbReference type="SAM" id="MobiDB-lite"/>
    </source>
</evidence>
<feature type="binding site" evidence="20">
    <location>
        <begin position="392"/>
        <end position="393"/>
    </location>
    <ligand>
        <name>acetyl-CoA</name>
        <dbReference type="ChEBI" id="CHEBI:57288"/>
    </ligand>
</feature>
<dbReference type="AlphaFoldDB" id="A0AAV2WNQ3"/>
<dbReference type="Gene3D" id="3.90.550.10">
    <property type="entry name" value="Spore Coat Polysaccharide Biosynthesis Protein SpsA, Chain A"/>
    <property type="match status" value="1"/>
</dbReference>
<keyword evidence="15 20" id="KW-0012">Acyltransferase</keyword>
<evidence type="ECO:0000256" key="20">
    <source>
        <dbReference type="HAMAP-Rule" id="MF_01631"/>
    </source>
</evidence>
<dbReference type="NCBIfam" id="NF010932">
    <property type="entry name" value="PRK14352.1"/>
    <property type="match status" value="1"/>
</dbReference>
<dbReference type="EMBL" id="LK021339">
    <property type="protein sequence ID" value="CDQ45542.1"/>
    <property type="molecule type" value="Genomic_DNA"/>
</dbReference>
<evidence type="ECO:0000256" key="8">
    <source>
        <dbReference type="ARBA" id="ARBA00022695"/>
    </source>
</evidence>
<evidence type="ECO:0000256" key="12">
    <source>
        <dbReference type="ARBA" id="ARBA00022960"/>
    </source>
</evidence>
<dbReference type="GO" id="GO:0006048">
    <property type="term" value="P:UDP-N-acetylglucosamine biosynthetic process"/>
    <property type="evidence" value="ECO:0007669"/>
    <property type="project" value="InterPro"/>
</dbReference>
<evidence type="ECO:0000256" key="7">
    <source>
        <dbReference type="ARBA" id="ARBA00022679"/>
    </source>
</evidence>
<sequence length="479" mass="48757">MSTETAVIILAAGAGTRMRSVIPKVLHPLGGRTMLGHTLHAVTALNPHHVAVVIGHGREQVSAEIDRFAGGAVTVTAVVQEEQLGTGHAVGVGLTGLPDDFAGTVIVTTADVPLLDGATLSGLAAAHAGAGVTILTTTLDDPTGYGRIIRDDDGGVTAIVEHADADAAQRAVAEINSGVYAFDAAALRSALTQLRTDNAQGELYLTDAIALIRNQGLPVQAEHVADTALVSGVNDRVQLAALGAELNRRTIIGHQRAGVTVTDPATTWIDVDVEIGPDTVIAPGTQLLGVTTIGANCTIGPDTTLTSMEVGDGATVIRTHGELSVIGPGATVGPFTYLRPGTTLGAGGKLGAFVETKNSTIGAGTKVPHLTYVGDADIGEHSNIGASSVFVNYDGETKQRTTIGSHVRTGSDTMFVAPVSVGDGAYTGAGTVLRDDVPPGALAVSDNTQRTIEGWVLRKRPASTSAEAARKAGASEPDA</sequence>
<feature type="binding site" evidence="20">
    <location>
        <position position="386"/>
    </location>
    <ligand>
        <name>acetyl-CoA</name>
        <dbReference type="ChEBI" id="CHEBI:57288"/>
    </ligand>
</feature>
<dbReference type="CDD" id="cd02540">
    <property type="entry name" value="GT2_GlmU_N_bac"/>
    <property type="match status" value="1"/>
</dbReference>
<feature type="active site" description="Proton acceptor" evidence="20">
    <location>
        <position position="369"/>
    </location>
</feature>
<proteinExistence type="inferred from homology"/>
<reference evidence="23" key="2">
    <citation type="submission" date="2015-09" db="EMBL/GenBank/DDBJ databases">
        <title>Draft genome sequence of Mycobacterium neoaurum DSM 44074.</title>
        <authorList>
            <person name="Croce O."/>
            <person name="Robert C."/>
            <person name="Raoult D."/>
            <person name="Drancourt M."/>
        </authorList>
    </citation>
    <scope>NUCLEOTIDE SEQUENCE</scope>
    <source>
        <strain evidence="23">DSM 44074</strain>
    </source>
</reference>
<dbReference type="GO" id="GO:0000902">
    <property type="term" value="P:cell morphogenesis"/>
    <property type="evidence" value="ECO:0007669"/>
    <property type="project" value="UniProtKB-UniRule"/>
</dbReference>
<dbReference type="InterPro" id="IPR011004">
    <property type="entry name" value="Trimer_LpxA-like_sf"/>
</dbReference>
<evidence type="ECO:0000256" key="3">
    <source>
        <dbReference type="ARBA" id="ARBA00005208"/>
    </source>
</evidence>
<feature type="binding site" evidence="20">
    <location>
        <position position="372"/>
    </location>
    <ligand>
        <name>UDP-N-acetyl-alpha-D-glucosamine</name>
        <dbReference type="ChEBI" id="CHEBI:57705"/>
    </ligand>
</feature>
<dbReference type="InterPro" id="IPR005835">
    <property type="entry name" value="NTP_transferase_dom"/>
</dbReference>
<feature type="binding site" evidence="20">
    <location>
        <position position="429"/>
    </location>
    <ligand>
        <name>acetyl-CoA</name>
        <dbReference type="ChEBI" id="CHEBI:57288"/>
    </ligand>
</feature>
<dbReference type="Pfam" id="PF14602">
    <property type="entry name" value="Hexapep_2"/>
    <property type="match status" value="1"/>
</dbReference>
<feature type="binding site" evidence="20">
    <location>
        <position position="357"/>
    </location>
    <ligand>
        <name>UDP-N-acetyl-alpha-D-glucosamine</name>
        <dbReference type="ChEBI" id="CHEBI:57705"/>
    </ligand>
</feature>
<dbReference type="GO" id="GO:0000287">
    <property type="term" value="F:magnesium ion binding"/>
    <property type="evidence" value="ECO:0007669"/>
    <property type="project" value="UniProtKB-UniRule"/>
</dbReference>
<keyword evidence="13 20" id="KW-0573">Peptidoglycan synthesis</keyword>
<dbReference type="GO" id="GO:0016020">
    <property type="term" value="C:membrane"/>
    <property type="evidence" value="ECO:0007669"/>
    <property type="project" value="GOC"/>
</dbReference>
<evidence type="ECO:0000256" key="5">
    <source>
        <dbReference type="ARBA" id="ARBA00007947"/>
    </source>
</evidence>
<feature type="binding site" evidence="20">
    <location>
        <position position="80"/>
    </location>
    <ligand>
        <name>UDP-N-acetyl-alpha-D-glucosamine</name>
        <dbReference type="ChEBI" id="CHEBI:57705"/>
    </ligand>
</feature>
<dbReference type="GO" id="GO:0009252">
    <property type="term" value="P:peptidoglycan biosynthetic process"/>
    <property type="evidence" value="ECO:0007669"/>
    <property type="project" value="UniProtKB-UniRule"/>
</dbReference>
<feature type="binding site" evidence="20">
    <location>
        <position position="146"/>
    </location>
    <ligand>
        <name>UDP-N-acetyl-alpha-D-glucosamine</name>
        <dbReference type="ChEBI" id="CHEBI:57705"/>
    </ligand>
</feature>
<evidence type="ECO:0000256" key="14">
    <source>
        <dbReference type="ARBA" id="ARBA00023268"/>
    </source>
</evidence>
<feature type="binding site" evidence="20">
    <location>
        <position position="383"/>
    </location>
    <ligand>
        <name>UDP-N-acetyl-alpha-D-glucosamine</name>
        <dbReference type="ChEBI" id="CHEBI:57705"/>
    </ligand>
</feature>
<feature type="region of interest" description="Disordered" evidence="21">
    <location>
        <begin position="460"/>
        <end position="479"/>
    </location>
</feature>
<accession>A0AAV2WNQ3</accession>
<keyword evidence="16 20" id="KW-0961">Cell wall biogenesis/degradation</keyword>
<comment type="caution">
    <text evidence="20">Lacks conserved residue(s) required for the propagation of feature annotation.</text>
</comment>
<dbReference type="InterPro" id="IPR001451">
    <property type="entry name" value="Hexapep"/>
</dbReference>
<feature type="binding site" evidence="20">
    <location>
        <begin position="10"/>
        <end position="13"/>
    </location>
    <ligand>
        <name>UDP-N-acetyl-alpha-D-glucosamine</name>
        <dbReference type="ChEBI" id="CHEBI:57705"/>
    </ligand>
</feature>
<dbReference type="Proteomes" id="UP000028864">
    <property type="component" value="Unassembled WGS sequence"/>
</dbReference>
<keyword evidence="9 20" id="KW-0479">Metal-binding</keyword>
<feature type="region of interest" description="N-acetyltransferase" evidence="20">
    <location>
        <begin position="258"/>
        <end position="479"/>
    </location>
</feature>
<feature type="binding site" evidence="20">
    <location>
        <position position="234"/>
    </location>
    <ligand>
        <name>UDP-N-acetyl-alpha-D-glucosamine</name>
        <dbReference type="ChEBI" id="CHEBI:57705"/>
    </ligand>
</feature>
<dbReference type="GO" id="GO:0009245">
    <property type="term" value="P:lipid A biosynthetic process"/>
    <property type="evidence" value="ECO:0007669"/>
    <property type="project" value="UniProtKB-UniRule"/>
</dbReference>
<reference evidence="23" key="1">
    <citation type="submission" date="2014-05" db="EMBL/GenBank/DDBJ databases">
        <authorList>
            <person name="Urmite Genomes"/>
        </authorList>
    </citation>
    <scope>NUCLEOTIDE SEQUENCE</scope>
    <source>
        <strain evidence="23">DSM 44074</strain>
    </source>
</reference>
<evidence type="ECO:0000256" key="18">
    <source>
        <dbReference type="ARBA" id="ARBA00048493"/>
    </source>
</evidence>
<comment type="subunit">
    <text evidence="20">Homotrimer.</text>
</comment>
<feature type="region of interest" description="Linker" evidence="20">
    <location>
        <begin position="237"/>
        <end position="257"/>
    </location>
</feature>
<dbReference type="GO" id="GO:0071555">
    <property type="term" value="P:cell wall organization"/>
    <property type="evidence" value="ECO:0007669"/>
    <property type="project" value="UniProtKB-KW"/>
</dbReference>
<comment type="subcellular location">
    <subcellularLocation>
        <location evidence="1 20">Cytoplasm</location>
    </subcellularLocation>
</comment>
<evidence type="ECO:0000256" key="1">
    <source>
        <dbReference type="ARBA" id="ARBA00004496"/>
    </source>
</evidence>
<evidence type="ECO:0000256" key="2">
    <source>
        <dbReference type="ARBA" id="ARBA00005166"/>
    </source>
</evidence>
<comment type="cofactor">
    <cofactor evidence="20">
        <name>Mg(2+)</name>
        <dbReference type="ChEBI" id="CHEBI:18420"/>
    </cofactor>
    <text evidence="20">Binds 1 Mg(2+) ion per subunit.</text>
</comment>
<dbReference type="EC" id="2.3.1.157" evidence="20"/>
<dbReference type="Pfam" id="PF00483">
    <property type="entry name" value="NTP_transferase"/>
    <property type="match status" value="1"/>
</dbReference>
<keyword evidence="14 20" id="KW-0511">Multifunctional enzyme</keyword>
<dbReference type="CDD" id="cd03353">
    <property type="entry name" value="LbH_GlmU_C"/>
    <property type="match status" value="1"/>
</dbReference>
<feature type="binding site" evidence="20">
    <location>
        <position position="411"/>
    </location>
    <ligand>
        <name>acetyl-CoA</name>
        <dbReference type="ChEBI" id="CHEBI:57288"/>
    </ligand>
</feature>
<evidence type="ECO:0000256" key="19">
    <source>
        <dbReference type="ARBA" id="ARBA00049628"/>
    </source>
</evidence>
<comment type="function">
    <text evidence="19 20">Catalyzes the last two sequential reactions in the de novo biosynthetic pathway for UDP-N-acetylglucosamine (UDP-GlcNAc). The C-terminal domain catalyzes the transfer of acetyl group from acetyl coenzyme A to glucosamine-1-phosphate (GlcN-1-P) to produce N-acetylglucosamine-1-phosphate (GlcNAc-1-P), which is converted into UDP-GlcNAc by the transfer of uridine 5-monophosphate (from uridine 5-triphosphate), a reaction catalyzed by the N-terminal domain.</text>
</comment>
<keyword evidence="10 20" id="KW-0677">Repeat</keyword>
<keyword evidence="6 20" id="KW-0963">Cytoplasm</keyword>
<dbReference type="PANTHER" id="PTHR43584:SF3">
    <property type="entry name" value="BIFUNCTIONAL PROTEIN GLMU"/>
    <property type="match status" value="1"/>
</dbReference>
<comment type="catalytic activity">
    <reaction evidence="17 20">
        <text>alpha-D-glucosamine 1-phosphate + acetyl-CoA = N-acetyl-alpha-D-glucosamine 1-phosphate + CoA + H(+)</text>
        <dbReference type="Rhea" id="RHEA:13725"/>
        <dbReference type="ChEBI" id="CHEBI:15378"/>
        <dbReference type="ChEBI" id="CHEBI:57287"/>
        <dbReference type="ChEBI" id="CHEBI:57288"/>
        <dbReference type="ChEBI" id="CHEBI:57776"/>
        <dbReference type="ChEBI" id="CHEBI:58516"/>
        <dbReference type="EC" id="2.3.1.157"/>
    </reaction>
</comment>
<comment type="pathway">
    <text evidence="3 20">Nucleotide-sugar biosynthesis; UDP-N-acetyl-alpha-D-glucosamine biosynthesis; UDP-N-acetyl-alpha-D-glucosamine from N-acetyl-alpha-D-glucosamine 1-phosphate: step 1/1.</text>
</comment>
<evidence type="ECO:0000256" key="4">
    <source>
        <dbReference type="ARBA" id="ARBA00007707"/>
    </source>
</evidence>
<dbReference type="GO" id="GO:0019134">
    <property type="term" value="F:glucosamine-1-phosphate N-acetyltransferase activity"/>
    <property type="evidence" value="ECO:0007669"/>
    <property type="project" value="UniProtKB-UniRule"/>
</dbReference>
<comment type="similarity">
    <text evidence="4 20">In the C-terminal section; belongs to the transferase hexapeptide repeat family.</text>
</comment>
<feature type="binding site" evidence="20">
    <location>
        <position position="24"/>
    </location>
    <ligand>
        <name>UDP-N-acetyl-alpha-D-glucosamine</name>
        <dbReference type="ChEBI" id="CHEBI:57705"/>
    </ligand>
</feature>
<evidence type="ECO:0000256" key="13">
    <source>
        <dbReference type="ARBA" id="ARBA00022984"/>
    </source>
</evidence>
<evidence type="ECO:0000256" key="15">
    <source>
        <dbReference type="ARBA" id="ARBA00023315"/>
    </source>
</evidence>
<feature type="binding site" evidence="20">
    <location>
        <position position="234"/>
    </location>
    <ligand>
        <name>Mg(2+)</name>
        <dbReference type="ChEBI" id="CHEBI:18420"/>
    </ligand>
</feature>
<dbReference type="GO" id="GO:0008360">
    <property type="term" value="P:regulation of cell shape"/>
    <property type="evidence" value="ECO:0007669"/>
    <property type="project" value="UniProtKB-KW"/>
</dbReference>
<organism evidence="23 24">
    <name type="scientific">Mycolicibacterium neoaurum</name>
    <name type="common">Mycobacterium neoaurum</name>
    <dbReference type="NCBI Taxonomy" id="1795"/>
    <lineage>
        <taxon>Bacteria</taxon>
        <taxon>Bacillati</taxon>
        <taxon>Actinomycetota</taxon>
        <taxon>Actinomycetes</taxon>
        <taxon>Mycobacteriales</taxon>
        <taxon>Mycobacteriaceae</taxon>
        <taxon>Mycolicibacterium</taxon>
    </lineage>
</organism>
<dbReference type="GO" id="GO:0003977">
    <property type="term" value="F:UDP-N-acetylglucosamine diphosphorylase activity"/>
    <property type="evidence" value="ECO:0007669"/>
    <property type="project" value="UniProtKB-UniRule"/>
</dbReference>
<keyword evidence="8 20" id="KW-0548">Nucleotidyltransferase</keyword>
<dbReference type="NCBIfam" id="TIGR01173">
    <property type="entry name" value="glmU"/>
    <property type="match status" value="1"/>
</dbReference>
<dbReference type="PANTHER" id="PTHR43584">
    <property type="entry name" value="NUCLEOTIDYL TRANSFERASE"/>
    <property type="match status" value="1"/>
</dbReference>
<feature type="binding site" evidence="20">
    <location>
        <begin position="85"/>
        <end position="86"/>
    </location>
    <ligand>
        <name>UDP-N-acetyl-alpha-D-glucosamine</name>
        <dbReference type="ChEBI" id="CHEBI:57705"/>
    </ligand>
</feature>
<evidence type="ECO:0000256" key="16">
    <source>
        <dbReference type="ARBA" id="ARBA00023316"/>
    </source>
</evidence>
<dbReference type="InterPro" id="IPR005882">
    <property type="entry name" value="Bifunctional_GlmU"/>
</dbReference>
<dbReference type="HAMAP" id="MF_01631">
    <property type="entry name" value="GlmU"/>
    <property type="match status" value="1"/>
</dbReference>
<dbReference type="InterPro" id="IPR050065">
    <property type="entry name" value="GlmU-like"/>
</dbReference>
<dbReference type="SUPFAM" id="SSF51161">
    <property type="entry name" value="Trimeric LpxA-like enzymes"/>
    <property type="match status" value="1"/>
</dbReference>
<evidence type="ECO:0000259" key="22">
    <source>
        <dbReference type="Pfam" id="PF00483"/>
    </source>
</evidence>
<dbReference type="Gene3D" id="2.160.10.10">
    <property type="entry name" value="Hexapeptide repeat proteins"/>
    <property type="match status" value="1"/>
</dbReference>
<protein>
    <recommendedName>
        <fullName evidence="20">Bifunctional protein GlmU</fullName>
    </recommendedName>
    <domain>
        <recommendedName>
            <fullName evidence="20">UDP-N-acetylglucosamine pyrophosphorylase</fullName>
            <ecNumber evidence="20">2.7.7.23</ecNumber>
        </recommendedName>
        <alternativeName>
            <fullName evidence="20">N-acetylglucosamine-1-phosphate uridyltransferase</fullName>
        </alternativeName>
    </domain>
    <domain>
        <recommendedName>
            <fullName evidence="20">Glucosamine-1-phosphate N-acetyltransferase</fullName>
            <ecNumber evidence="20">2.3.1.157</ecNumber>
        </recommendedName>
    </domain>
</protein>
<feature type="domain" description="Nucleotidyl transferase" evidence="22">
    <location>
        <begin position="7"/>
        <end position="218"/>
    </location>
</feature>
<evidence type="ECO:0000256" key="9">
    <source>
        <dbReference type="ARBA" id="ARBA00022723"/>
    </source>
</evidence>
<dbReference type="GO" id="GO:0005737">
    <property type="term" value="C:cytoplasm"/>
    <property type="evidence" value="ECO:0007669"/>
    <property type="project" value="UniProtKB-SubCell"/>
</dbReference>
<dbReference type="Pfam" id="PF00132">
    <property type="entry name" value="Hexapep"/>
    <property type="match status" value="1"/>
</dbReference>
<comment type="similarity">
    <text evidence="5 20">In the N-terminal section; belongs to the N-acetylglucosamine-1-phosphate uridyltransferase family.</text>
</comment>
<keyword evidence="7 20" id="KW-0808">Transferase</keyword>
<evidence type="ECO:0000313" key="23">
    <source>
        <dbReference type="EMBL" id="CDQ45542.1"/>
    </source>
</evidence>
<comment type="pathway">
    <text evidence="2 20">Nucleotide-sugar biosynthesis; UDP-N-acetyl-alpha-D-glucosamine biosynthesis; N-acetyl-alpha-D-glucosamine 1-phosphate from alpha-D-glucosamine 6-phosphate (route II): step 2/2.</text>
</comment>
<comment type="pathway">
    <text evidence="20">Bacterial outer membrane biogenesis; LPS lipid A biosynthesis.</text>
</comment>
<evidence type="ECO:0000256" key="11">
    <source>
        <dbReference type="ARBA" id="ARBA00022842"/>
    </source>
</evidence>
<feature type="region of interest" description="Pyrophosphorylase" evidence="20">
    <location>
        <begin position="1"/>
        <end position="236"/>
    </location>
</feature>